<dbReference type="Pfam" id="PF17676">
    <property type="entry name" value="Peptidase_S66C"/>
    <property type="match status" value="1"/>
</dbReference>
<dbReference type="Gene3D" id="3.50.30.60">
    <property type="entry name" value="LD-carboxypeptidase A C-terminal domain-like"/>
    <property type="match status" value="1"/>
</dbReference>
<dbReference type="InterPro" id="IPR040449">
    <property type="entry name" value="Peptidase_S66_N"/>
</dbReference>
<protein>
    <recommendedName>
        <fullName evidence="12">LD-carboxypeptidase</fullName>
    </recommendedName>
</protein>
<dbReference type="PANTHER" id="PTHR30237:SF2">
    <property type="entry name" value="MUREIN TETRAPEPTIDE CARBOXYPEPTIDASE"/>
    <property type="match status" value="1"/>
</dbReference>
<evidence type="ECO:0000256" key="5">
    <source>
        <dbReference type="ARBA" id="ARBA00022825"/>
    </source>
</evidence>
<dbReference type="Pfam" id="PF02016">
    <property type="entry name" value="Peptidase_S66"/>
    <property type="match status" value="1"/>
</dbReference>
<feature type="chain" id="PRO_5030179001" description="LD-carboxypeptidase" evidence="7">
    <location>
        <begin position="26"/>
        <end position="408"/>
    </location>
</feature>
<dbReference type="SUPFAM" id="SSF52317">
    <property type="entry name" value="Class I glutamine amidotransferase-like"/>
    <property type="match status" value="1"/>
</dbReference>
<evidence type="ECO:0000256" key="6">
    <source>
        <dbReference type="SAM" id="MobiDB-lite"/>
    </source>
</evidence>
<dbReference type="OrthoDB" id="9807329at2"/>
<dbReference type="RefSeq" id="WP_002640996.1">
    <property type="nucleotide sequence ID" value="NZ_CP019448.1"/>
</dbReference>
<dbReference type="GO" id="GO:0006508">
    <property type="term" value="P:proteolysis"/>
    <property type="evidence" value="ECO:0007669"/>
    <property type="project" value="UniProtKB-KW"/>
</dbReference>
<dbReference type="SUPFAM" id="SSF141986">
    <property type="entry name" value="LD-carboxypeptidase A C-terminal domain-like"/>
    <property type="match status" value="1"/>
</dbReference>
<evidence type="ECO:0000256" key="3">
    <source>
        <dbReference type="ARBA" id="ARBA00022670"/>
    </source>
</evidence>
<dbReference type="AlphaFoldDB" id="V9HMT2"/>
<dbReference type="CDD" id="cd07025">
    <property type="entry name" value="Peptidase_S66"/>
    <property type="match status" value="1"/>
</dbReference>
<feature type="domain" description="LD-carboxypeptidase N-terminal" evidence="8">
    <location>
        <begin position="76"/>
        <end position="197"/>
    </location>
</feature>
<dbReference type="InterPro" id="IPR040921">
    <property type="entry name" value="Peptidase_S66C"/>
</dbReference>
<comment type="caution">
    <text evidence="10">The sequence shown here is derived from an EMBL/GenBank/DDBJ whole genome shotgun (WGS) entry which is preliminary data.</text>
</comment>
<feature type="signal peptide" evidence="7">
    <location>
        <begin position="1"/>
        <end position="25"/>
    </location>
</feature>
<evidence type="ECO:0000313" key="11">
    <source>
        <dbReference type="Proteomes" id="UP000017813"/>
    </source>
</evidence>
<sequence length="408" mass="44406">MNSFLSRRRLLQGALVATGSGILTACGGSNSSVQNQKNSNKPNTESRPTVNSTVNRPQTQPVVRHVQASSQNTMRLFASSGFAEDANRIQTGLDRLFAAGFAITNHNAAYRRYQRFAGSDAERINDFQDVATGRVPTPKVLMGVRGGYGAARILANVDWASLGARMREAQTLLFGFSDVTAIQMALLAQGAMPSFVGPMLYSEFGKPSPDSYTMDNFTQNTTNNQSTVFVTEFQSRNVRNVDGILWGGNLSVLASLVGTPFMPRIQGGILFLEDVAEQPYRIERMLYTLHLAGILKQQQAIVLGDFRMGNIRDTYDSSFNLAAVAQNISRAANIPVYTGFPFGHVAQKTTFPLGAKASLRGTGGGYSITFSGYPTLNPNALNLAALKPMQEFNFIDNSNLNFNTDSEF</sequence>
<keyword evidence="2" id="KW-0121">Carboxypeptidase</keyword>
<dbReference type="EMBL" id="ADCY02000001">
    <property type="protein sequence ID" value="EFG31669.1"/>
    <property type="molecule type" value="Genomic_DNA"/>
</dbReference>
<accession>V9HMT2</accession>
<proteinExistence type="inferred from homology"/>
<keyword evidence="4" id="KW-0378">Hydrolase</keyword>
<evidence type="ECO:0000313" key="10">
    <source>
        <dbReference type="EMBL" id="EFG31669.1"/>
    </source>
</evidence>
<dbReference type="InterPro" id="IPR006311">
    <property type="entry name" value="TAT_signal"/>
</dbReference>
<gene>
    <name evidence="10" type="ORF">HMPREF9021_00064</name>
</gene>
<feature type="compositionally biased region" description="Polar residues" evidence="6">
    <location>
        <begin position="42"/>
        <end position="55"/>
    </location>
</feature>
<dbReference type="HOGENOM" id="CLU_034346_0_0_4"/>
<name>V9HMT2_9NEIS</name>
<evidence type="ECO:0000259" key="8">
    <source>
        <dbReference type="Pfam" id="PF02016"/>
    </source>
</evidence>
<dbReference type="Proteomes" id="UP000017813">
    <property type="component" value="Unassembled WGS sequence"/>
</dbReference>
<dbReference type="STRING" id="641147.HMPREF9021_00064"/>
<keyword evidence="3" id="KW-0645">Protease</keyword>
<evidence type="ECO:0008006" key="12">
    <source>
        <dbReference type="Google" id="ProtNLM"/>
    </source>
</evidence>
<dbReference type="InterPro" id="IPR003507">
    <property type="entry name" value="S66_fam"/>
</dbReference>
<dbReference type="PROSITE" id="PS51318">
    <property type="entry name" value="TAT"/>
    <property type="match status" value="1"/>
</dbReference>
<evidence type="ECO:0000259" key="9">
    <source>
        <dbReference type="Pfam" id="PF17676"/>
    </source>
</evidence>
<reference evidence="10 11" key="1">
    <citation type="submission" date="2010-03" db="EMBL/GenBank/DDBJ databases">
        <authorList>
            <consortium name="The Broad Institute Genome Sequencing Platform"/>
            <person name="Ward D."/>
            <person name="Earl A."/>
            <person name="Feldgarden M."/>
            <person name="Gevers D."/>
            <person name="Young S."/>
            <person name="Zeng Q."/>
            <person name="Koehrsen M."/>
            <person name="Alvarado L."/>
            <person name="Berlin A.M."/>
            <person name="Borenstein D."/>
            <person name="Chapman S.B."/>
            <person name="Chen Z."/>
            <person name="Engels R."/>
            <person name="Freedman E."/>
            <person name="Gellesch M."/>
            <person name="Goldberg J."/>
            <person name="Griggs A."/>
            <person name="Gujja S."/>
            <person name="Heilman E.R."/>
            <person name="Heiman D.I."/>
            <person name="Hepburn T.A."/>
            <person name="Howarth C."/>
            <person name="Jen D."/>
            <person name="Larson L."/>
            <person name="Mehta T."/>
            <person name="Park D."/>
            <person name="Pearson M."/>
            <person name="Richards J."/>
            <person name="Roberts A."/>
            <person name="Saif S."/>
            <person name="Shea T.D."/>
            <person name="Shenoy N."/>
            <person name="Sisk P."/>
            <person name="Stolte C."/>
            <person name="Sykes S.N."/>
            <person name="Walk T."/>
            <person name="White J."/>
            <person name="Yandava C."/>
            <person name="Izard J."/>
            <person name="Baranova O.V."/>
            <person name="Blanton J.M."/>
            <person name="Tanner A.C."/>
            <person name="Dewhirst F."/>
            <person name="Haas B."/>
            <person name="Nusbaum C."/>
            <person name="Birren B."/>
        </authorList>
    </citation>
    <scope>NUCLEOTIDE SEQUENCE [LARGE SCALE GENOMIC DNA]</scope>
    <source>
        <strain evidence="10 11">ATCC 29453</strain>
    </source>
</reference>
<feature type="region of interest" description="Disordered" evidence="6">
    <location>
        <begin position="28"/>
        <end position="55"/>
    </location>
</feature>
<dbReference type="eggNOG" id="COG1619">
    <property type="taxonomic scope" value="Bacteria"/>
</dbReference>
<dbReference type="PROSITE" id="PS51257">
    <property type="entry name" value="PROKAR_LIPOPROTEIN"/>
    <property type="match status" value="1"/>
</dbReference>
<dbReference type="PANTHER" id="PTHR30237">
    <property type="entry name" value="MURAMOYLTETRAPEPTIDE CARBOXYPEPTIDASE"/>
    <property type="match status" value="1"/>
</dbReference>
<comment type="similarity">
    <text evidence="1">Belongs to the peptidase S66 family.</text>
</comment>
<dbReference type="InterPro" id="IPR027461">
    <property type="entry name" value="Carboxypeptidase_A_C_sf"/>
</dbReference>
<dbReference type="InterPro" id="IPR027478">
    <property type="entry name" value="LdcA_N"/>
</dbReference>
<dbReference type="GO" id="GO:0008236">
    <property type="term" value="F:serine-type peptidase activity"/>
    <property type="evidence" value="ECO:0007669"/>
    <property type="project" value="UniProtKB-KW"/>
</dbReference>
<evidence type="ECO:0000256" key="2">
    <source>
        <dbReference type="ARBA" id="ARBA00022645"/>
    </source>
</evidence>
<evidence type="ECO:0000256" key="1">
    <source>
        <dbReference type="ARBA" id="ARBA00010233"/>
    </source>
</evidence>
<dbReference type="GO" id="GO:0004180">
    <property type="term" value="F:carboxypeptidase activity"/>
    <property type="evidence" value="ECO:0007669"/>
    <property type="project" value="UniProtKB-KW"/>
</dbReference>
<evidence type="ECO:0000256" key="4">
    <source>
        <dbReference type="ARBA" id="ARBA00022801"/>
    </source>
</evidence>
<reference evidence="10 11" key="2">
    <citation type="submission" date="2011-10" db="EMBL/GenBank/DDBJ databases">
        <title>The Genome Sequence of Simonsiella muelleri ATCC 29453.</title>
        <authorList>
            <consortium name="The Broad Institute Genome Sequencing Platform"/>
            <consortium name="The Broad Institute Genome Sequencing Center for Infectious Disease"/>
            <person name="Earl A."/>
            <person name="Ward D."/>
            <person name="Feldgarden M."/>
            <person name="Gevers D."/>
            <person name="Izard J."/>
            <person name="Baranova O.V."/>
            <person name="Blanton J.M."/>
            <person name="Tanner A.C."/>
            <person name="Dewhirst F."/>
            <person name="Young S.K."/>
            <person name="Zeng Q."/>
            <person name="Gargeya S."/>
            <person name="Fitzgerald M."/>
            <person name="Haas B."/>
            <person name="Abouelleil A."/>
            <person name="Alvarado L."/>
            <person name="Arachchi H.M."/>
            <person name="Berlin A."/>
            <person name="Brown A."/>
            <person name="Chapman S.B."/>
            <person name="Chen Z."/>
            <person name="Dunbar C."/>
            <person name="Freedman E."/>
            <person name="Gearin G."/>
            <person name="Goldberg J."/>
            <person name="Griggs A."/>
            <person name="Gujja S."/>
            <person name="Heiman D."/>
            <person name="Howarth C."/>
            <person name="Larson L."/>
            <person name="Lui A."/>
            <person name="MacDonald P.J.P."/>
            <person name="Montmayeur A."/>
            <person name="Murphy C."/>
            <person name="Neiman D."/>
            <person name="Pearson M."/>
            <person name="Priest M."/>
            <person name="Roberts A."/>
            <person name="Saif S."/>
            <person name="Shea T."/>
            <person name="Shenoy N."/>
            <person name="Sisk P."/>
            <person name="Stolte C."/>
            <person name="Sykes S."/>
            <person name="Wortman J."/>
            <person name="Nusbaum C."/>
            <person name="Birren B."/>
        </authorList>
    </citation>
    <scope>NUCLEOTIDE SEQUENCE [LARGE SCALE GENOMIC DNA]</scope>
    <source>
        <strain evidence="10 11">ATCC 29453</strain>
    </source>
</reference>
<keyword evidence="11" id="KW-1185">Reference proteome</keyword>
<dbReference type="InterPro" id="IPR029062">
    <property type="entry name" value="Class_I_gatase-like"/>
</dbReference>
<evidence type="ECO:0000256" key="7">
    <source>
        <dbReference type="SAM" id="SignalP"/>
    </source>
</evidence>
<keyword evidence="7" id="KW-0732">Signal</keyword>
<keyword evidence="5" id="KW-0720">Serine protease</keyword>
<feature type="domain" description="LD-carboxypeptidase C-terminal" evidence="9">
    <location>
        <begin position="243"/>
        <end position="359"/>
    </location>
</feature>
<dbReference type="Gene3D" id="3.40.50.10740">
    <property type="entry name" value="Class I glutamine amidotransferase-like"/>
    <property type="match status" value="1"/>
</dbReference>
<organism evidence="10 11">
    <name type="scientific">Simonsiella muelleri ATCC 29453</name>
    <dbReference type="NCBI Taxonomy" id="641147"/>
    <lineage>
        <taxon>Bacteria</taxon>
        <taxon>Pseudomonadati</taxon>
        <taxon>Pseudomonadota</taxon>
        <taxon>Betaproteobacteria</taxon>
        <taxon>Neisseriales</taxon>
        <taxon>Neisseriaceae</taxon>
        <taxon>Simonsiella</taxon>
    </lineage>
</organism>
<feature type="compositionally biased region" description="Low complexity" evidence="6">
    <location>
        <begin position="29"/>
        <end position="41"/>
    </location>
</feature>
<dbReference type="KEGG" id="smur:BWP33_02245"/>